<evidence type="ECO:0000256" key="1">
    <source>
        <dbReference type="SAM" id="Phobius"/>
    </source>
</evidence>
<dbReference type="AlphaFoldDB" id="A0A2P7MT47"/>
<dbReference type="InterPro" id="IPR038050">
    <property type="entry name" value="Neuro_actylchol_rec"/>
</dbReference>
<dbReference type="OrthoDB" id="547253at2"/>
<evidence type="ECO:0000313" key="2">
    <source>
        <dbReference type="EMBL" id="PSJ04347.1"/>
    </source>
</evidence>
<accession>A0A2P7MT47</accession>
<dbReference type="EMBL" id="PXXO01000013">
    <property type="protein sequence ID" value="PSJ04347.1"/>
    <property type="molecule type" value="Genomic_DNA"/>
</dbReference>
<comment type="caution">
    <text evidence="2">The sequence shown here is derived from an EMBL/GenBank/DDBJ whole genome shotgun (WGS) entry which is preliminary data.</text>
</comment>
<feature type="transmembrane region" description="Helical" evidence="1">
    <location>
        <begin position="211"/>
        <end position="229"/>
    </location>
</feature>
<organism evidence="2 3">
    <name type="scientific">Cyanobium usitatum str. Tous</name>
    <dbReference type="NCBI Taxonomy" id="2116684"/>
    <lineage>
        <taxon>Bacteria</taxon>
        <taxon>Bacillati</taxon>
        <taxon>Cyanobacteriota</taxon>
        <taxon>Cyanophyceae</taxon>
        <taxon>Synechococcales</taxon>
        <taxon>Prochlorococcaceae</taxon>
        <taxon>Cyanobium</taxon>
    </lineage>
</organism>
<sequence length="344" mass="39348">MRGDQLSAGEERVDRAEFERAQYKVEVGVYSTSNYELDLTVPTYSSNGYVWLRWEEPMQRYVEARGGDISSMFIVLNTLLSDKDSSLRPVGNVPARLADGSYYQLFTYVGRYYVDKASFRHYPFMSISLPLVIEANDIDGQLSYQNLRLIPEIRNSGMGLYARIIGWLNTGWSIAEYRHHYATNFGLGGEENDYSQILFEISYGTSSWSSFWRLLLPLSVLMAMVLLVFKVRPDEQDARASIPVTVLLTLVFLQQTYRDKLPDLPFLTFLDQVYVVAYVVTLTAFVLVLWIGRRYAVMESIEDPAEKQALLLHLNRLDDTWPLVVVLLGGTAITFCWMTIPQVG</sequence>
<name>A0A2P7MT47_9CYAN</name>
<dbReference type="Gene3D" id="1.20.58.390">
    <property type="entry name" value="Neurotransmitter-gated ion-channel transmembrane domain"/>
    <property type="match status" value="1"/>
</dbReference>
<dbReference type="InterPro" id="IPR036719">
    <property type="entry name" value="Neuro-gated_channel_TM_sf"/>
</dbReference>
<evidence type="ECO:0008006" key="4">
    <source>
        <dbReference type="Google" id="ProtNLM"/>
    </source>
</evidence>
<proteinExistence type="predicted"/>
<evidence type="ECO:0000313" key="3">
    <source>
        <dbReference type="Proteomes" id="UP000243002"/>
    </source>
</evidence>
<gene>
    <name evidence="2" type="ORF">C7K55_10745</name>
</gene>
<dbReference type="GO" id="GO:0016020">
    <property type="term" value="C:membrane"/>
    <property type="evidence" value="ECO:0007669"/>
    <property type="project" value="InterPro"/>
</dbReference>
<feature type="transmembrane region" description="Helical" evidence="1">
    <location>
        <begin position="321"/>
        <end position="340"/>
    </location>
</feature>
<reference evidence="2 3" key="1">
    <citation type="journal article" date="2018" name="Environ. Microbiol.">
        <title>Ecological and genomic features of two widespread freshwater picocyanobacteria.</title>
        <authorList>
            <person name="Cabello-Yeves P.J."/>
            <person name="Picazo A."/>
            <person name="Camacho A."/>
            <person name="Callieri C."/>
            <person name="Rosselli R."/>
            <person name="Roda-Garcia J.J."/>
            <person name="Coutinho F.H."/>
            <person name="Rodriguez-Valera F."/>
        </authorList>
    </citation>
    <scope>NUCLEOTIDE SEQUENCE [LARGE SCALE GENOMIC DNA]</scope>
    <source>
        <strain evidence="2 3">Tous</strain>
    </source>
</reference>
<dbReference type="Proteomes" id="UP000243002">
    <property type="component" value="Unassembled WGS sequence"/>
</dbReference>
<protein>
    <recommendedName>
        <fullName evidence="4">Neurotransmitter-gated ion-channel ligand-binding domain-containing protein</fullName>
    </recommendedName>
</protein>
<keyword evidence="3" id="KW-1185">Reference proteome</keyword>
<feature type="transmembrane region" description="Helical" evidence="1">
    <location>
        <begin position="269"/>
        <end position="291"/>
    </location>
</feature>
<feature type="transmembrane region" description="Helical" evidence="1">
    <location>
        <begin position="241"/>
        <end position="257"/>
    </location>
</feature>
<keyword evidence="1" id="KW-1133">Transmembrane helix</keyword>
<keyword evidence="1" id="KW-0812">Transmembrane</keyword>
<keyword evidence="1" id="KW-0472">Membrane</keyword>
<dbReference type="SUPFAM" id="SSF90112">
    <property type="entry name" value="Neurotransmitter-gated ion-channel transmembrane pore"/>
    <property type="match status" value="1"/>
</dbReference>
<dbReference type="GO" id="GO:0006811">
    <property type="term" value="P:monoatomic ion transport"/>
    <property type="evidence" value="ECO:0007669"/>
    <property type="project" value="InterPro"/>
</dbReference>